<dbReference type="Pfam" id="PF00076">
    <property type="entry name" value="RRM_1"/>
    <property type="match status" value="1"/>
</dbReference>
<dbReference type="InterPro" id="IPR000504">
    <property type="entry name" value="RRM_dom"/>
</dbReference>
<dbReference type="FunFam" id="3.30.70.330:FF:000037">
    <property type="entry name" value="RNA-binding protein with multiple splicing 2"/>
    <property type="match status" value="1"/>
</dbReference>
<evidence type="ECO:0000256" key="5">
    <source>
        <dbReference type="SAM" id="MobiDB-lite"/>
    </source>
</evidence>
<sequence>MTSVTMDNTNALSQSMDSVNTVAAEEEQVRTLFVSGLPMDAKPRELYLLFRAYEGYEGSLLKVTSKNGKTASPVGFVTFSTRAGAEAAKQDLQQGVRFDPDMPQTIRLEFAKSNTKVSKPKQQSPPAAAPHPTLVHPFTGLELNPAFFPGAPDVWPPHPLAYADLPSAAAAAAAAGLHQHHHALFPALHAAQVPGPLALTHGPMVSHASAVMMPSPAMVSPAGSPQTHTGGPPQHTAPPSHHNGPCSTLFIANLGHNVAEHELKDLFSRDTRLKLMEPRPAAHMERLAS</sequence>
<dbReference type="InterPro" id="IPR034788">
    <property type="entry name" value="Cpo_RRM"/>
</dbReference>
<dbReference type="EMBL" id="CAXKWB010000993">
    <property type="protein sequence ID" value="CAL4063019.1"/>
    <property type="molecule type" value="Genomic_DNA"/>
</dbReference>
<evidence type="ECO:0000256" key="2">
    <source>
        <dbReference type="ARBA" id="ARBA00022884"/>
    </source>
</evidence>
<gene>
    <name evidence="7" type="ORF">MNOR_LOCUS3034</name>
</gene>
<dbReference type="GO" id="GO:0005634">
    <property type="term" value="C:nucleus"/>
    <property type="evidence" value="ECO:0007669"/>
    <property type="project" value="UniProtKB-SubCell"/>
</dbReference>
<evidence type="ECO:0000259" key="6">
    <source>
        <dbReference type="PROSITE" id="PS50102"/>
    </source>
</evidence>
<dbReference type="PANTHER" id="PTHR10501">
    <property type="entry name" value="U1 SMALL NUCLEAR RIBONUCLEOPROTEIN A/U2 SMALL NUCLEAR RIBONUCLEOPROTEIN B"/>
    <property type="match status" value="1"/>
</dbReference>
<feature type="non-terminal residue" evidence="7">
    <location>
        <position position="289"/>
    </location>
</feature>
<dbReference type="InterPro" id="IPR012677">
    <property type="entry name" value="Nucleotide-bd_a/b_plait_sf"/>
</dbReference>
<keyword evidence="3" id="KW-0539">Nucleus</keyword>
<dbReference type="GO" id="GO:0003723">
    <property type="term" value="F:RNA binding"/>
    <property type="evidence" value="ECO:0007669"/>
    <property type="project" value="UniProtKB-UniRule"/>
</dbReference>
<dbReference type="SMART" id="SM00360">
    <property type="entry name" value="RRM"/>
    <property type="match status" value="1"/>
</dbReference>
<protein>
    <recommendedName>
        <fullName evidence="6">RRM domain-containing protein</fullName>
    </recommendedName>
</protein>
<evidence type="ECO:0000256" key="4">
    <source>
        <dbReference type="PROSITE-ProRule" id="PRU00176"/>
    </source>
</evidence>
<dbReference type="PROSITE" id="PS50102">
    <property type="entry name" value="RRM"/>
    <property type="match status" value="1"/>
</dbReference>
<feature type="domain" description="RRM" evidence="6">
    <location>
        <begin position="30"/>
        <end position="113"/>
    </location>
</feature>
<dbReference type="Proteomes" id="UP001497623">
    <property type="component" value="Unassembled WGS sequence"/>
</dbReference>
<evidence type="ECO:0000313" key="7">
    <source>
        <dbReference type="EMBL" id="CAL4063019.1"/>
    </source>
</evidence>
<feature type="region of interest" description="Disordered" evidence="5">
    <location>
        <begin position="113"/>
        <end position="133"/>
    </location>
</feature>
<name>A0AAV2PSZ6_MEGNR</name>
<dbReference type="SUPFAM" id="SSF54928">
    <property type="entry name" value="RNA-binding domain, RBD"/>
    <property type="match status" value="1"/>
</dbReference>
<keyword evidence="2 4" id="KW-0694">RNA-binding</keyword>
<dbReference type="InterPro" id="IPR035979">
    <property type="entry name" value="RBD_domain_sf"/>
</dbReference>
<proteinExistence type="predicted"/>
<dbReference type="CDD" id="cd12684">
    <property type="entry name" value="RRM_cpo"/>
    <property type="match status" value="1"/>
</dbReference>
<accession>A0AAV2PSZ6</accession>
<evidence type="ECO:0000256" key="1">
    <source>
        <dbReference type="ARBA" id="ARBA00004123"/>
    </source>
</evidence>
<comment type="caution">
    <text evidence="7">The sequence shown here is derived from an EMBL/GenBank/DDBJ whole genome shotgun (WGS) entry which is preliminary data.</text>
</comment>
<dbReference type="AlphaFoldDB" id="A0AAV2PSZ6"/>
<reference evidence="7 8" key="1">
    <citation type="submission" date="2024-05" db="EMBL/GenBank/DDBJ databases">
        <authorList>
            <person name="Wallberg A."/>
        </authorList>
    </citation>
    <scope>NUCLEOTIDE SEQUENCE [LARGE SCALE GENOMIC DNA]</scope>
</reference>
<dbReference type="Gene3D" id="3.30.70.330">
    <property type="match status" value="1"/>
</dbReference>
<keyword evidence="8" id="KW-1185">Reference proteome</keyword>
<evidence type="ECO:0000256" key="3">
    <source>
        <dbReference type="ARBA" id="ARBA00023242"/>
    </source>
</evidence>
<comment type="subcellular location">
    <subcellularLocation>
        <location evidence="1">Nucleus</location>
    </subcellularLocation>
</comment>
<organism evidence="7 8">
    <name type="scientific">Meganyctiphanes norvegica</name>
    <name type="common">Northern krill</name>
    <name type="synonym">Thysanopoda norvegica</name>
    <dbReference type="NCBI Taxonomy" id="48144"/>
    <lineage>
        <taxon>Eukaryota</taxon>
        <taxon>Metazoa</taxon>
        <taxon>Ecdysozoa</taxon>
        <taxon>Arthropoda</taxon>
        <taxon>Crustacea</taxon>
        <taxon>Multicrustacea</taxon>
        <taxon>Malacostraca</taxon>
        <taxon>Eumalacostraca</taxon>
        <taxon>Eucarida</taxon>
        <taxon>Euphausiacea</taxon>
        <taxon>Euphausiidae</taxon>
        <taxon>Meganyctiphanes</taxon>
    </lineage>
</organism>
<feature type="region of interest" description="Disordered" evidence="5">
    <location>
        <begin position="216"/>
        <end position="244"/>
    </location>
</feature>
<evidence type="ECO:0000313" key="8">
    <source>
        <dbReference type="Proteomes" id="UP001497623"/>
    </source>
</evidence>